<dbReference type="RefSeq" id="WP_062947821.1">
    <property type="nucleotide sequence ID" value="NZ_LPVY01000001.1"/>
</dbReference>
<name>A0A154LBH4_9PROT</name>
<dbReference type="OrthoDB" id="9814782at2"/>
<reference evidence="1 2" key="1">
    <citation type="submission" date="2015-12" db="EMBL/GenBank/DDBJ databases">
        <title>Genome sequence of Thalassospira lucentensis MCCC 1A02072.</title>
        <authorList>
            <person name="Lu L."/>
            <person name="Lai Q."/>
            <person name="Shao Z."/>
            <person name="Qian P."/>
        </authorList>
    </citation>
    <scope>NUCLEOTIDE SEQUENCE [LARGE SCALE GENOMIC DNA]</scope>
    <source>
        <strain evidence="1 2">MCCC 1A02072</strain>
    </source>
</reference>
<proteinExistence type="predicted"/>
<dbReference type="Gene3D" id="3.30.1360.120">
    <property type="entry name" value="Probable tRNA modification gtpase trme, domain 1"/>
    <property type="match status" value="1"/>
</dbReference>
<dbReference type="Proteomes" id="UP000076335">
    <property type="component" value="Unassembled WGS sequence"/>
</dbReference>
<dbReference type="EMBL" id="LPVY01000001">
    <property type="protein sequence ID" value="KZB69504.1"/>
    <property type="molecule type" value="Genomic_DNA"/>
</dbReference>
<evidence type="ECO:0000313" key="2">
    <source>
        <dbReference type="Proteomes" id="UP000076335"/>
    </source>
</evidence>
<dbReference type="Pfam" id="PF04268">
    <property type="entry name" value="SoxG"/>
    <property type="match status" value="1"/>
</dbReference>
<protein>
    <submittedName>
        <fullName evidence="1">Sarcosine oxidase subunit gamma</fullName>
    </submittedName>
</protein>
<comment type="caution">
    <text evidence="1">The sequence shown here is derived from an EMBL/GenBank/DDBJ whole genome shotgun (WGS) entry which is preliminary data.</text>
</comment>
<dbReference type="InterPro" id="IPR027266">
    <property type="entry name" value="TrmE/GcvT-like"/>
</dbReference>
<sequence length="183" mass="19495">MTAHIDLSKAGILAESSAVRVALLPPVARFSLRAATPEQKALSKALGVTLPARIGQCGRKGDIEIICLGPDEWTIIAPEGQAGTITDACAAIYAKTPHSLTEISDREVTVHITGPKASDLITIGCPRDLDQLPTGEARRTVFDGVSAVLWRDGDQDYRLDLWRSFAPHVIALLETGCAELAGE</sequence>
<dbReference type="SUPFAM" id="SSF103025">
    <property type="entry name" value="Folate-binding domain"/>
    <property type="match status" value="1"/>
</dbReference>
<gene>
    <name evidence="1" type="ORF">AUP42_00380</name>
</gene>
<dbReference type="Gene3D" id="3.30.70.1520">
    <property type="entry name" value="Heterotetrameric sarcosine oxidase"/>
    <property type="match status" value="1"/>
</dbReference>
<evidence type="ECO:0000313" key="1">
    <source>
        <dbReference type="EMBL" id="KZB69504.1"/>
    </source>
</evidence>
<organism evidence="1 2">
    <name type="scientific">Thalassospira lucentensis</name>
    <dbReference type="NCBI Taxonomy" id="168935"/>
    <lineage>
        <taxon>Bacteria</taxon>
        <taxon>Pseudomonadati</taxon>
        <taxon>Pseudomonadota</taxon>
        <taxon>Alphaproteobacteria</taxon>
        <taxon>Rhodospirillales</taxon>
        <taxon>Thalassospiraceae</taxon>
        <taxon>Thalassospira</taxon>
    </lineage>
</organism>
<dbReference type="InterPro" id="IPR007375">
    <property type="entry name" value="SoxG"/>
</dbReference>
<dbReference type="AlphaFoldDB" id="A0A154LBH4"/>
<accession>A0A154LBH4</accession>